<comment type="similarity">
    <text evidence="1">Belongs to the glycosyltransferase 28 family.</text>
</comment>
<evidence type="ECO:0000256" key="3">
    <source>
        <dbReference type="ARBA" id="ARBA00022679"/>
    </source>
</evidence>
<evidence type="ECO:0000256" key="2">
    <source>
        <dbReference type="ARBA" id="ARBA00022676"/>
    </source>
</evidence>
<gene>
    <name evidence="6" type="ORF">SAMN05421854_107150</name>
</gene>
<dbReference type="Pfam" id="PF21036">
    <property type="entry name" value="EryCIII-like_N"/>
    <property type="match status" value="1"/>
</dbReference>
<proteinExistence type="inferred from homology"/>
<dbReference type="RefSeq" id="WP_093574916.1">
    <property type="nucleotide sequence ID" value="NZ_FOWC01000007.1"/>
</dbReference>
<evidence type="ECO:0000313" key="6">
    <source>
        <dbReference type="EMBL" id="SFP83873.1"/>
    </source>
</evidence>
<dbReference type="CDD" id="cd03784">
    <property type="entry name" value="GT1_Gtf-like"/>
    <property type="match status" value="1"/>
</dbReference>
<dbReference type="PANTHER" id="PTHR48050">
    <property type="entry name" value="STEROL 3-BETA-GLUCOSYLTRANSFERASE"/>
    <property type="match status" value="1"/>
</dbReference>
<feature type="domain" description="Erythromycin biosynthesis protein CIII-like N-terminal" evidence="5">
    <location>
        <begin position="22"/>
        <end position="220"/>
    </location>
</feature>
<feature type="domain" description="Erythromycin biosynthesis protein CIII-like C-terminal" evidence="4">
    <location>
        <begin position="244"/>
        <end position="374"/>
    </location>
</feature>
<keyword evidence="3 6" id="KW-0808">Transferase</keyword>
<dbReference type="GO" id="GO:0008194">
    <property type="term" value="F:UDP-glycosyltransferase activity"/>
    <property type="evidence" value="ECO:0007669"/>
    <property type="project" value="InterPro"/>
</dbReference>
<protein>
    <submittedName>
        <fullName evidence="6">UDP:flavonoid glycosyltransferase YjiC, YdhE family</fullName>
    </submittedName>
</protein>
<dbReference type="Proteomes" id="UP000199137">
    <property type="component" value="Unassembled WGS sequence"/>
</dbReference>
<dbReference type="InterPro" id="IPR002213">
    <property type="entry name" value="UDP_glucos_trans"/>
</dbReference>
<reference evidence="6 7" key="1">
    <citation type="submission" date="2016-10" db="EMBL/GenBank/DDBJ databases">
        <authorList>
            <person name="de Groot N.N."/>
        </authorList>
    </citation>
    <scope>NUCLEOTIDE SEQUENCE [LARGE SCALE GENOMIC DNA]</scope>
    <source>
        <strain evidence="6 7">DSM 44637</strain>
    </source>
</reference>
<dbReference type="Gene3D" id="3.40.50.2000">
    <property type="entry name" value="Glycogen Phosphorylase B"/>
    <property type="match status" value="2"/>
</dbReference>
<dbReference type="PANTHER" id="PTHR48050:SF13">
    <property type="entry name" value="STEROL 3-BETA-GLUCOSYLTRANSFERASE UGT80A2"/>
    <property type="match status" value="1"/>
</dbReference>
<dbReference type="GO" id="GO:0016758">
    <property type="term" value="F:hexosyltransferase activity"/>
    <property type="evidence" value="ECO:0007669"/>
    <property type="project" value="UniProtKB-ARBA"/>
</dbReference>
<evidence type="ECO:0000313" key="7">
    <source>
        <dbReference type="Proteomes" id="UP000199137"/>
    </source>
</evidence>
<dbReference type="EMBL" id="FOWC01000007">
    <property type="protein sequence ID" value="SFP83873.1"/>
    <property type="molecule type" value="Genomic_DNA"/>
</dbReference>
<evidence type="ECO:0000256" key="1">
    <source>
        <dbReference type="ARBA" id="ARBA00006962"/>
    </source>
</evidence>
<dbReference type="GO" id="GO:0017000">
    <property type="term" value="P:antibiotic biosynthetic process"/>
    <property type="evidence" value="ECO:0007669"/>
    <property type="project" value="UniProtKB-ARBA"/>
</dbReference>
<dbReference type="InterPro" id="IPR050426">
    <property type="entry name" value="Glycosyltransferase_28"/>
</dbReference>
<evidence type="ECO:0000259" key="4">
    <source>
        <dbReference type="Pfam" id="PF06722"/>
    </source>
</evidence>
<dbReference type="OrthoDB" id="5488434at2"/>
<accession>A0A1I5TLH3</accession>
<dbReference type="AlphaFoldDB" id="A0A1I5TLH3"/>
<organism evidence="6 7">
    <name type="scientific">Amycolatopsis rubida</name>
    <dbReference type="NCBI Taxonomy" id="112413"/>
    <lineage>
        <taxon>Bacteria</taxon>
        <taxon>Bacillati</taxon>
        <taxon>Actinomycetota</taxon>
        <taxon>Actinomycetes</taxon>
        <taxon>Pseudonocardiales</taxon>
        <taxon>Pseudonocardiaceae</taxon>
        <taxon>Amycolatopsis</taxon>
    </lineage>
</organism>
<evidence type="ECO:0000259" key="5">
    <source>
        <dbReference type="Pfam" id="PF21036"/>
    </source>
</evidence>
<sequence>MRVLFTTWAWRSHLHALVPLAWAFRTAGHDVLVASQPGIAGEVARTGLPSVEVGAAVDAVGMVRGYLLPSGHVPAPVVSRRGPRVLDMFLAHAESMADGLVDTARQWRPDLLVFEPTALAGPVAAAAIGVPAVRHLYGTDLMARARPLLPDLLAPLAKRHGVGKFDPFGVLDVDPVPGGLRVPSDRSRVPMRYVPCTSPAPLPVTLPEKDTRPRICVTWGHTIFRLDPSRFLLPRVVEAVTGLDVVAAVSATQAARLANVPDDVRVVVDTSIDHVLPSCDLVIAHGGAGTVLTAAAHGVPQLLVPQLPDHAGHAARVLAAGVGEVLTPDEATPDRLRSEVSGLLRDDGVCAAASGLRRAVRDLPSPAEVVTVLTTVTPS</sequence>
<keyword evidence="2" id="KW-0328">Glycosyltransferase</keyword>
<dbReference type="STRING" id="112413.SAMN05421854_107150"/>
<dbReference type="InterPro" id="IPR010610">
    <property type="entry name" value="EryCIII-like_C"/>
</dbReference>
<dbReference type="InterPro" id="IPR048284">
    <property type="entry name" value="EryCIII-like_N"/>
</dbReference>
<name>A0A1I5TLH3_9PSEU</name>
<dbReference type="SUPFAM" id="SSF53756">
    <property type="entry name" value="UDP-Glycosyltransferase/glycogen phosphorylase"/>
    <property type="match status" value="1"/>
</dbReference>
<dbReference type="Pfam" id="PF06722">
    <property type="entry name" value="EryCIII-like_C"/>
    <property type="match status" value="1"/>
</dbReference>